<evidence type="ECO:0000313" key="3">
    <source>
        <dbReference type="Proteomes" id="UP000631114"/>
    </source>
</evidence>
<sequence length="114" mass="12962">MDFSGGTVFSLNPMALAQGKVIMASIHLRGELSEWYRWLHNSMGDLAWNQFSRALCKRFGSRKNLDPMSAISKLVQTVQISAYISQFETMGNLVRIYKEAHQVDLFLFGTKNDV</sequence>
<protein>
    <recommendedName>
        <fullName evidence="1">Retrotransposon gag domain-containing protein</fullName>
    </recommendedName>
</protein>
<organism evidence="2 3">
    <name type="scientific">Coptis chinensis</name>
    <dbReference type="NCBI Taxonomy" id="261450"/>
    <lineage>
        <taxon>Eukaryota</taxon>
        <taxon>Viridiplantae</taxon>
        <taxon>Streptophyta</taxon>
        <taxon>Embryophyta</taxon>
        <taxon>Tracheophyta</taxon>
        <taxon>Spermatophyta</taxon>
        <taxon>Magnoliopsida</taxon>
        <taxon>Ranunculales</taxon>
        <taxon>Ranunculaceae</taxon>
        <taxon>Coptidoideae</taxon>
        <taxon>Coptis</taxon>
    </lineage>
</organism>
<keyword evidence="3" id="KW-1185">Reference proteome</keyword>
<name>A0A835IZA3_9MAGN</name>
<dbReference type="OrthoDB" id="1749511at2759"/>
<feature type="domain" description="Retrotransposon gag" evidence="1">
    <location>
        <begin position="23"/>
        <end position="109"/>
    </location>
</feature>
<dbReference type="Proteomes" id="UP000631114">
    <property type="component" value="Unassembled WGS sequence"/>
</dbReference>
<dbReference type="EMBL" id="JADFTS010000001">
    <property type="protein sequence ID" value="KAF9625392.1"/>
    <property type="molecule type" value="Genomic_DNA"/>
</dbReference>
<proteinExistence type="predicted"/>
<dbReference type="Pfam" id="PF03732">
    <property type="entry name" value="Retrotrans_gag"/>
    <property type="match status" value="1"/>
</dbReference>
<dbReference type="AlphaFoldDB" id="A0A835IZA3"/>
<accession>A0A835IZA3</accession>
<evidence type="ECO:0000259" key="1">
    <source>
        <dbReference type="Pfam" id="PF03732"/>
    </source>
</evidence>
<evidence type="ECO:0000313" key="2">
    <source>
        <dbReference type="EMBL" id="KAF9625392.1"/>
    </source>
</evidence>
<reference evidence="2 3" key="1">
    <citation type="submission" date="2020-10" db="EMBL/GenBank/DDBJ databases">
        <title>The Coptis chinensis genome and diversification of protoberbering-type alkaloids.</title>
        <authorList>
            <person name="Wang B."/>
            <person name="Shu S."/>
            <person name="Song C."/>
            <person name="Liu Y."/>
        </authorList>
    </citation>
    <scope>NUCLEOTIDE SEQUENCE [LARGE SCALE GENOMIC DNA]</scope>
    <source>
        <strain evidence="2">HL-2020</strain>
        <tissue evidence="2">Leaf</tissue>
    </source>
</reference>
<comment type="caution">
    <text evidence="2">The sequence shown here is derived from an EMBL/GenBank/DDBJ whole genome shotgun (WGS) entry which is preliminary data.</text>
</comment>
<dbReference type="InterPro" id="IPR005162">
    <property type="entry name" value="Retrotrans_gag_dom"/>
</dbReference>
<gene>
    <name evidence="2" type="ORF">IFM89_022377</name>
</gene>